<name>A0A504YBK6_FASGI</name>
<keyword evidence="5" id="KW-1185">Reference proteome</keyword>
<feature type="region of interest" description="Disordered" evidence="2">
    <location>
        <begin position="1"/>
        <end position="33"/>
    </location>
</feature>
<comment type="caution">
    <text evidence="4">The sequence shown here is derived from an EMBL/GenBank/DDBJ whole genome shotgun (WGS) entry which is preliminary data.</text>
</comment>
<accession>A0A504YBK6</accession>
<dbReference type="GO" id="GO:0046332">
    <property type="term" value="F:SMAD binding"/>
    <property type="evidence" value="ECO:0007669"/>
    <property type="project" value="InterPro"/>
</dbReference>
<dbReference type="InterPro" id="IPR010919">
    <property type="entry name" value="SAND-like_dom_sf"/>
</dbReference>
<reference evidence="4 5" key="1">
    <citation type="submission" date="2019-04" db="EMBL/GenBank/DDBJ databases">
        <title>Annotation for the trematode Fasciola gigantica.</title>
        <authorList>
            <person name="Choi Y.-J."/>
        </authorList>
    </citation>
    <scope>NUCLEOTIDE SEQUENCE [LARGE SCALE GENOMIC DNA]</scope>
    <source>
        <strain evidence="4">Uganda_cow_1</strain>
    </source>
</reference>
<dbReference type="GO" id="GO:0030514">
    <property type="term" value="P:negative regulation of BMP signaling pathway"/>
    <property type="evidence" value="ECO:0007669"/>
    <property type="project" value="TreeGrafter"/>
</dbReference>
<dbReference type="GO" id="GO:0000981">
    <property type="term" value="F:DNA-binding transcription factor activity, RNA polymerase II-specific"/>
    <property type="evidence" value="ECO:0007669"/>
    <property type="project" value="TreeGrafter"/>
</dbReference>
<dbReference type="InterPro" id="IPR014890">
    <property type="entry name" value="c-SKI_SMAD4-bd_dom"/>
</dbReference>
<feature type="compositionally biased region" description="Basic residues" evidence="2">
    <location>
        <begin position="816"/>
        <end position="825"/>
    </location>
</feature>
<dbReference type="EMBL" id="SUNJ01013000">
    <property type="protein sequence ID" value="TPP57589.1"/>
    <property type="molecule type" value="Genomic_DNA"/>
</dbReference>
<evidence type="ECO:0000256" key="2">
    <source>
        <dbReference type="SAM" id="MobiDB-lite"/>
    </source>
</evidence>
<feature type="compositionally biased region" description="Polar residues" evidence="2">
    <location>
        <begin position="135"/>
        <end position="145"/>
    </location>
</feature>
<feature type="domain" description="c-SKI SMAD4-binding" evidence="3">
    <location>
        <begin position="381"/>
        <end position="475"/>
    </location>
</feature>
<feature type="compositionally biased region" description="Polar residues" evidence="2">
    <location>
        <begin position="1112"/>
        <end position="1128"/>
    </location>
</feature>
<dbReference type="STRING" id="46835.A0A504YBK6"/>
<feature type="region of interest" description="Disordered" evidence="2">
    <location>
        <begin position="116"/>
        <end position="146"/>
    </location>
</feature>
<dbReference type="Proteomes" id="UP000316759">
    <property type="component" value="Unassembled WGS sequence"/>
</dbReference>
<dbReference type="Pfam" id="PF08782">
    <property type="entry name" value="c-SKI_SMAD_bind"/>
    <property type="match status" value="1"/>
</dbReference>
<feature type="region of interest" description="Disordered" evidence="2">
    <location>
        <begin position="946"/>
        <end position="970"/>
    </location>
</feature>
<feature type="compositionally biased region" description="Polar residues" evidence="2">
    <location>
        <begin position="1"/>
        <end position="10"/>
    </location>
</feature>
<feature type="compositionally biased region" description="Polar residues" evidence="2">
    <location>
        <begin position="1225"/>
        <end position="1235"/>
    </location>
</feature>
<dbReference type="SMART" id="SM01046">
    <property type="entry name" value="c-SKI_SMAD_bind"/>
    <property type="match status" value="1"/>
</dbReference>
<dbReference type="InterPro" id="IPR037000">
    <property type="entry name" value="Ski_DNA-bd_sf"/>
</dbReference>
<dbReference type="CDD" id="cd21074">
    <property type="entry name" value="DHD_Ski_Sno_Dac"/>
    <property type="match status" value="1"/>
</dbReference>
<protein>
    <recommendedName>
        <fullName evidence="3">c-SKI SMAD4-binding domain-containing protein</fullName>
    </recommendedName>
</protein>
<dbReference type="Gene3D" id="3.10.260.20">
    <property type="entry name" value="Ski"/>
    <property type="match status" value="1"/>
</dbReference>
<feature type="region of interest" description="Disordered" evidence="2">
    <location>
        <begin position="800"/>
        <end position="825"/>
    </location>
</feature>
<evidence type="ECO:0000256" key="1">
    <source>
        <dbReference type="ARBA" id="ARBA00009513"/>
    </source>
</evidence>
<dbReference type="GO" id="GO:0005667">
    <property type="term" value="C:transcription regulator complex"/>
    <property type="evidence" value="ECO:0007669"/>
    <property type="project" value="TreeGrafter"/>
</dbReference>
<dbReference type="SUPFAM" id="SSF46955">
    <property type="entry name" value="Putative DNA-binding domain"/>
    <property type="match status" value="1"/>
</dbReference>
<feature type="region of interest" description="Disordered" evidence="2">
    <location>
        <begin position="711"/>
        <end position="750"/>
    </location>
</feature>
<dbReference type="SUPFAM" id="SSF63763">
    <property type="entry name" value="SAND domain-like"/>
    <property type="match status" value="1"/>
</dbReference>
<dbReference type="InterPro" id="IPR023216">
    <property type="entry name" value="Tscrpt_reg_SKI_SnoN"/>
</dbReference>
<dbReference type="PANTHER" id="PTHR10005:SF25">
    <property type="entry name" value="SNO ONCOGENE, ISOFORM B"/>
    <property type="match status" value="1"/>
</dbReference>
<feature type="compositionally biased region" description="Basic and acidic residues" evidence="2">
    <location>
        <begin position="1212"/>
        <end position="1223"/>
    </location>
</feature>
<dbReference type="GO" id="GO:0000978">
    <property type="term" value="F:RNA polymerase II cis-regulatory region sequence-specific DNA binding"/>
    <property type="evidence" value="ECO:0007669"/>
    <property type="project" value="TreeGrafter"/>
</dbReference>
<dbReference type="InterPro" id="IPR003380">
    <property type="entry name" value="SKI/SNO/DAC"/>
</dbReference>
<comment type="similarity">
    <text evidence="1">Belongs to the SKI family.</text>
</comment>
<feature type="compositionally biased region" description="Low complexity" evidence="2">
    <location>
        <begin position="762"/>
        <end position="778"/>
    </location>
</feature>
<feature type="compositionally biased region" description="Low complexity" evidence="2">
    <location>
        <begin position="804"/>
        <end position="815"/>
    </location>
</feature>
<feature type="region of interest" description="Disordered" evidence="2">
    <location>
        <begin position="1077"/>
        <end position="1141"/>
    </location>
</feature>
<feature type="region of interest" description="Disordered" evidence="2">
    <location>
        <begin position="570"/>
        <end position="597"/>
    </location>
</feature>
<organism evidence="4 5">
    <name type="scientific">Fasciola gigantica</name>
    <name type="common">Giant liver fluke</name>
    <dbReference type="NCBI Taxonomy" id="46835"/>
    <lineage>
        <taxon>Eukaryota</taxon>
        <taxon>Metazoa</taxon>
        <taxon>Spiralia</taxon>
        <taxon>Lophotrochozoa</taxon>
        <taxon>Platyhelminthes</taxon>
        <taxon>Trematoda</taxon>
        <taxon>Digenea</taxon>
        <taxon>Plagiorchiida</taxon>
        <taxon>Echinostomata</taxon>
        <taxon>Echinostomatoidea</taxon>
        <taxon>Fasciolidae</taxon>
        <taxon>Fasciola</taxon>
    </lineage>
</organism>
<dbReference type="GO" id="GO:0005634">
    <property type="term" value="C:nucleus"/>
    <property type="evidence" value="ECO:0007669"/>
    <property type="project" value="TreeGrafter"/>
</dbReference>
<feature type="region of interest" description="Disordered" evidence="2">
    <location>
        <begin position="619"/>
        <end position="642"/>
    </location>
</feature>
<dbReference type="InterPro" id="IPR009061">
    <property type="entry name" value="DNA-bd_dom_put_sf"/>
</dbReference>
<proteinExistence type="inferred from homology"/>
<dbReference type="Pfam" id="PF02437">
    <property type="entry name" value="Ski_Sno_DHD"/>
    <property type="match status" value="1"/>
</dbReference>
<feature type="region of interest" description="Disordered" evidence="2">
    <location>
        <begin position="762"/>
        <end position="787"/>
    </location>
</feature>
<dbReference type="PANTHER" id="PTHR10005">
    <property type="entry name" value="SKI ONCOGENE-RELATED"/>
    <property type="match status" value="1"/>
</dbReference>
<evidence type="ECO:0000259" key="3">
    <source>
        <dbReference type="SMART" id="SM01046"/>
    </source>
</evidence>
<dbReference type="OrthoDB" id="3938623at2759"/>
<feature type="compositionally biased region" description="Polar residues" evidence="2">
    <location>
        <begin position="1179"/>
        <end position="1195"/>
    </location>
</feature>
<feature type="compositionally biased region" description="Polar residues" evidence="2">
    <location>
        <begin position="1094"/>
        <end position="1104"/>
    </location>
</feature>
<gene>
    <name evidence="4" type="ORF">FGIG_11203</name>
</gene>
<feature type="region of interest" description="Disordered" evidence="2">
    <location>
        <begin position="1156"/>
        <end position="1240"/>
    </location>
</feature>
<dbReference type="Gene3D" id="3.10.390.10">
    <property type="entry name" value="SAND domain-like"/>
    <property type="match status" value="1"/>
</dbReference>
<feature type="compositionally biased region" description="Basic and acidic residues" evidence="2">
    <location>
        <begin position="1163"/>
        <end position="1172"/>
    </location>
</feature>
<evidence type="ECO:0000313" key="4">
    <source>
        <dbReference type="EMBL" id="TPP57589.1"/>
    </source>
</evidence>
<feature type="compositionally biased region" description="Low complexity" evidence="2">
    <location>
        <begin position="714"/>
        <end position="750"/>
    </location>
</feature>
<dbReference type="GO" id="GO:0005737">
    <property type="term" value="C:cytoplasm"/>
    <property type="evidence" value="ECO:0007669"/>
    <property type="project" value="TreeGrafter"/>
</dbReference>
<evidence type="ECO:0000313" key="5">
    <source>
        <dbReference type="Proteomes" id="UP000316759"/>
    </source>
</evidence>
<sequence>MTFSIKNNPYLTMYPQPPPAPSSDCASPRKATGFRQSIPSRLQGLPGLDIVNMILASYRANKTKPDAVPPPHLSYPPTNPFLASPGWFQQALVNSLLLPRPFVDDTCLPAPPVRPPGLAGLTSPKLPRPMPSPPVTSKSRTSSCDSVVRMDKDTSDPLLYCRPTFYPLLKDQVDRAHCSWRTSDPKHQASPELAPETGTLVPSLIDGEVIMGFNVWGEKRLCLPHLFRFVLNDVDLKAIDEACTKLQITCTTCTPAQLKLLHSRRILPKAVSTCGLIRKSDAERLTKYIRNRADLADRVQANTRLNPGVIRSHSGSQLEVIASEDQAKQPYPTVSRSGSLSLKRSQEISDNHSAQLDLVGGNECVRKRDDSVEPRSDSDDPIPVLHECFGRQSGLIHPELYTEPTAKCIECQTCHRLFAPDQFVGHTHTVTEVDNLNHWGFDSNNWRCYLRLYTGRHGRVVKPDTGWSQCMDVGSEDELENSPPKDCTVTSETHRRLEEFKIKFAQPIRLPPSLSAALRTVGLCASVAPIPPSAIFSPHPTHEIPDSHTPNAPDHLIKNTSFTALQPLTTSSELNRNPTIPMGPLPSSASTPAPIPPPLSSSLSSVLLPQLTLRRLWAPNDGRIKVPPPPKPNATRDKNVLPKKLHTGPPILLHSHRVVSQAAADQYDRDFIPNVCLMPPVGSKYRKSSCGSRGRHHRLSRDCSCRHRHARDLSSGSRSHSRSRSCSSGSSGSRTRSATVSSTTSSCYSRGRSCKRYCHGGSHSPCSPGSRSCSTTSSVHADEPGKPYFAKKTHYRFLTAKTLSNSSTRSNSSSRKGSRRRSHHLLRISRRRYRSASDLRPNASVQLAHVRPRRVRSASAILIDIPDTPCVGCQRQRQQTAPKTSTCSITSRLKSVCSPVQSYRSCLDRPHQHKYRRHHHHHSHHQRNQCQNRALAAAKAAQGAASRISPGLWSRHFANPKRNNGTTLELPNARQPATMDAASSSPNSTTPVLVTGPSTNSLPSAVLALESLWTDLMRHMNEFTSAVESRTGVQDARQRLFEQFVTMQTCYATHIAGLVSENQKLYEKLSNMCSSKSNSVPTEGTMQPKEPSVSACSQSWSRTNETQHESTTRGAVQLSTKTIQSSQPIYPHRSRKEPQPIRTQFCIPVGSTSFLNTNNRLVPPDRSDRKSTPDGWPRSSGSNELQLTGSPQMSCSEPRARKFPRLSSADKSVSERSSDHIPNEETPSVSLSCSPSAPRATLRTNDVVSVVKKAPDISVGSSGSENSGRLLPVHSSSAAPYKVSSGLCDRRLSEKYGAERVHWKRRPWDTDLQEESNGTLNLSIQSAESMQKRRVVAISDNTTFE</sequence>